<comment type="caution">
    <text evidence="2">The sequence shown here is derived from an EMBL/GenBank/DDBJ whole genome shotgun (WGS) entry which is preliminary data.</text>
</comment>
<reference evidence="2" key="1">
    <citation type="submission" date="2023-10" db="EMBL/GenBank/DDBJ databases">
        <title>Genome assembly of Pristionchus species.</title>
        <authorList>
            <person name="Yoshida K."/>
            <person name="Sommer R.J."/>
        </authorList>
    </citation>
    <scope>NUCLEOTIDE SEQUENCE</scope>
    <source>
        <strain evidence="2">RS5133</strain>
    </source>
</reference>
<keyword evidence="1" id="KW-0812">Transmembrane</keyword>
<gene>
    <name evidence="2" type="ORF">PFISCL1PPCAC_10710</name>
</gene>
<name>A0AAV5VJ88_9BILA</name>
<protein>
    <submittedName>
        <fullName evidence="2">Uncharacterized protein</fullName>
    </submittedName>
</protein>
<evidence type="ECO:0000256" key="1">
    <source>
        <dbReference type="SAM" id="Phobius"/>
    </source>
</evidence>
<feature type="transmembrane region" description="Helical" evidence="1">
    <location>
        <begin position="136"/>
        <end position="157"/>
    </location>
</feature>
<dbReference type="AlphaFoldDB" id="A0AAV5VJ88"/>
<keyword evidence="3" id="KW-1185">Reference proteome</keyword>
<organism evidence="2 3">
    <name type="scientific">Pristionchus fissidentatus</name>
    <dbReference type="NCBI Taxonomy" id="1538716"/>
    <lineage>
        <taxon>Eukaryota</taxon>
        <taxon>Metazoa</taxon>
        <taxon>Ecdysozoa</taxon>
        <taxon>Nematoda</taxon>
        <taxon>Chromadorea</taxon>
        <taxon>Rhabditida</taxon>
        <taxon>Rhabditina</taxon>
        <taxon>Diplogasteromorpha</taxon>
        <taxon>Diplogasteroidea</taxon>
        <taxon>Neodiplogasteridae</taxon>
        <taxon>Pristionchus</taxon>
    </lineage>
</organism>
<keyword evidence="1" id="KW-0472">Membrane</keyword>
<sequence>DSVVWTEWSEWSTCRCGDSHRSVNREYLFRRRQRHCLGSIPSCGACGTEWTRCPLSASSSCSVEVSDWSEWLPTKSGDAFRFRCWSQLQPNKTVVVGLRGEGRQLFQPDSSLPCVTERPPTTTRPPIKSSSEISTLGTPVAFVSGLLLGIVITVVAHKLIDYWKERRAEQQRLDVSQYSFVAEKKWFI</sequence>
<evidence type="ECO:0000313" key="3">
    <source>
        <dbReference type="Proteomes" id="UP001432322"/>
    </source>
</evidence>
<dbReference type="Proteomes" id="UP001432322">
    <property type="component" value="Unassembled WGS sequence"/>
</dbReference>
<keyword evidence="1" id="KW-1133">Transmembrane helix</keyword>
<accession>A0AAV5VJ88</accession>
<proteinExistence type="predicted"/>
<evidence type="ECO:0000313" key="2">
    <source>
        <dbReference type="EMBL" id="GMT19413.1"/>
    </source>
</evidence>
<feature type="non-terminal residue" evidence="2">
    <location>
        <position position="1"/>
    </location>
</feature>
<dbReference type="EMBL" id="BTSY01000003">
    <property type="protein sequence ID" value="GMT19413.1"/>
    <property type="molecule type" value="Genomic_DNA"/>
</dbReference>